<accession>A0A926EFF5</accession>
<dbReference type="InterPro" id="IPR036390">
    <property type="entry name" value="WH_DNA-bd_sf"/>
</dbReference>
<evidence type="ECO:0000259" key="7">
    <source>
        <dbReference type="Pfam" id="PF09182"/>
    </source>
</evidence>
<dbReference type="InterPro" id="IPR015265">
    <property type="entry name" value="PuR_N"/>
</dbReference>
<comment type="subunit">
    <text evidence="1">Homodimer.</text>
</comment>
<dbReference type="Pfam" id="PF09182">
    <property type="entry name" value="PuR_N"/>
    <property type="match status" value="1"/>
</dbReference>
<dbReference type="SUPFAM" id="SSF53271">
    <property type="entry name" value="PRTase-like"/>
    <property type="match status" value="1"/>
</dbReference>
<dbReference type="InterPro" id="IPR000836">
    <property type="entry name" value="PRTase_dom"/>
</dbReference>
<evidence type="ECO:0000259" key="6">
    <source>
        <dbReference type="Pfam" id="PF00156"/>
    </source>
</evidence>
<evidence type="ECO:0000313" key="8">
    <source>
        <dbReference type="EMBL" id="MBC8578549.1"/>
    </source>
</evidence>
<dbReference type="GO" id="GO:0003677">
    <property type="term" value="F:DNA binding"/>
    <property type="evidence" value="ECO:0007669"/>
    <property type="project" value="UniProtKB-KW"/>
</dbReference>
<dbReference type="Gene3D" id="1.10.10.10">
    <property type="entry name" value="Winged helix-like DNA-binding domain superfamily/Winged helix DNA-binding domain"/>
    <property type="match status" value="1"/>
</dbReference>
<dbReference type="GO" id="GO:0045892">
    <property type="term" value="P:negative regulation of DNA-templated transcription"/>
    <property type="evidence" value="ECO:0007669"/>
    <property type="project" value="InterPro"/>
</dbReference>
<name>A0A926EFF5_9FIRM</name>
<dbReference type="InterPro" id="IPR029057">
    <property type="entry name" value="PRTase-like"/>
</dbReference>
<dbReference type="EMBL" id="JACRSY010000004">
    <property type="protein sequence ID" value="MBC8578549.1"/>
    <property type="molecule type" value="Genomic_DNA"/>
</dbReference>
<keyword evidence="2" id="KW-0805">Transcription regulation</keyword>
<keyword evidence="9" id="KW-1185">Reference proteome</keyword>
<sequence length="270" mass="30234">MRKVQKNERIGVISSILTDNPNQIFTLTHFCEVFNCAKSTISEDIDVIKEIFSNYQLGTIETVAGAAGGVYYNPLMNHEQIKNFTDELCEIIDHPDRIIPSGYIYTNDLLYSPQISKKIGTALASLFNGQEIDYVVTVETKGIPIALMTARALNKPMVVVRNQSKLTDGTVIYMNYITGSNNRIKTMCLPTRAIKKGSKVLFIDDFMKAGGTAKGIIDLMQEFQAEMVGVGVLMATKEPHNKLVDDFKTLVWIDNMDEANKKMHIYSAFK</sequence>
<dbReference type="Gene3D" id="3.40.50.2020">
    <property type="match status" value="1"/>
</dbReference>
<evidence type="ECO:0000256" key="1">
    <source>
        <dbReference type="ARBA" id="ARBA00011738"/>
    </source>
</evidence>
<keyword evidence="3" id="KW-0238">DNA-binding</keyword>
<dbReference type="Proteomes" id="UP000655830">
    <property type="component" value="Unassembled WGS sequence"/>
</dbReference>
<comment type="caution">
    <text evidence="8">The sequence shown here is derived from an EMBL/GenBank/DDBJ whole genome shotgun (WGS) entry which is preliminary data.</text>
</comment>
<dbReference type="CDD" id="cd06223">
    <property type="entry name" value="PRTases_typeI"/>
    <property type="match status" value="1"/>
</dbReference>
<evidence type="ECO:0000256" key="3">
    <source>
        <dbReference type="ARBA" id="ARBA00023125"/>
    </source>
</evidence>
<dbReference type="InterPro" id="IPR050118">
    <property type="entry name" value="Pur/Pyrimidine_PRTase"/>
</dbReference>
<feature type="domain" description="Bacterial purine repressor N-terminal" evidence="7">
    <location>
        <begin position="5"/>
        <end position="74"/>
    </location>
</feature>
<protein>
    <submittedName>
        <fullName evidence="8">Pur operon repressor</fullName>
    </submittedName>
</protein>
<dbReference type="GO" id="GO:0045982">
    <property type="term" value="P:negative regulation of purine nucleobase metabolic process"/>
    <property type="evidence" value="ECO:0007669"/>
    <property type="project" value="InterPro"/>
</dbReference>
<dbReference type="NCBIfam" id="TIGR01743">
    <property type="entry name" value="purR_Bsub"/>
    <property type="match status" value="1"/>
</dbReference>
<evidence type="ECO:0000256" key="5">
    <source>
        <dbReference type="ARBA" id="ARBA00049656"/>
    </source>
</evidence>
<dbReference type="InterPro" id="IPR010078">
    <property type="entry name" value="PurR_Bsub"/>
</dbReference>
<dbReference type="InterPro" id="IPR036388">
    <property type="entry name" value="WH-like_DNA-bd_sf"/>
</dbReference>
<reference evidence="8" key="1">
    <citation type="submission" date="2020-08" db="EMBL/GenBank/DDBJ databases">
        <title>Genome public.</title>
        <authorList>
            <person name="Liu C."/>
            <person name="Sun Q."/>
        </authorList>
    </citation>
    <scope>NUCLEOTIDE SEQUENCE</scope>
    <source>
        <strain evidence="8">NSJ-12</strain>
    </source>
</reference>
<evidence type="ECO:0000256" key="2">
    <source>
        <dbReference type="ARBA" id="ARBA00023015"/>
    </source>
</evidence>
<dbReference type="SUPFAM" id="SSF46785">
    <property type="entry name" value="Winged helix' DNA-binding domain"/>
    <property type="match status" value="1"/>
</dbReference>
<dbReference type="AlphaFoldDB" id="A0A926EFF5"/>
<keyword evidence="4" id="KW-0804">Transcription</keyword>
<evidence type="ECO:0000313" key="9">
    <source>
        <dbReference type="Proteomes" id="UP000655830"/>
    </source>
</evidence>
<comment type="similarity">
    <text evidence="5">Belongs to the purine/pyrimidine phosphoribosyltransferase family. PurR subfamily.</text>
</comment>
<dbReference type="PANTHER" id="PTHR43864">
    <property type="entry name" value="HYPOXANTHINE/GUANINE PHOSPHORIBOSYLTRANSFERASE"/>
    <property type="match status" value="1"/>
</dbReference>
<dbReference type="RefSeq" id="WP_177670322.1">
    <property type="nucleotide sequence ID" value="NZ_JACRSY010000004.1"/>
</dbReference>
<organism evidence="8 9">
    <name type="scientific">Zhenhengia yiwuensis</name>
    <dbReference type="NCBI Taxonomy" id="2763666"/>
    <lineage>
        <taxon>Bacteria</taxon>
        <taxon>Bacillati</taxon>
        <taxon>Bacillota</taxon>
        <taxon>Clostridia</taxon>
        <taxon>Lachnospirales</taxon>
        <taxon>Lachnospiraceae</taxon>
        <taxon>Zhenhengia</taxon>
    </lineage>
</organism>
<dbReference type="Pfam" id="PF00156">
    <property type="entry name" value="Pribosyltran"/>
    <property type="match status" value="1"/>
</dbReference>
<gene>
    <name evidence="8" type="primary">purR</name>
    <name evidence="8" type="ORF">H8718_03260</name>
</gene>
<evidence type="ECO:0000256" key="4">
    <source>
        <dbReference type="ARBA" id="ARBA00023163"/>
    </source>
</evidence>
<feature type="domain" description="Phosphoribosyltransferase" evidence="6">
    <location>
        <begin position="109"/>
        <end position="262"/>
    </location>
</feature>
<dbReference type="PANTHER" id="PTHR43864:SF2">
    <property type="entry name" value="PUR OPERON REPRESSOR"/>
    <property type="match status" value="1"/>
</dbReference>
<proteinExistence type="inferred from homology"/>